<dbReference type="Gene3D" id="3.30.70.2740">
    <property type="match status" value="1"/>
</dbReference>
<organism evidence="6 7">
    <name type="scientific">Saccharopolyspora gloriosae</name>
    <dbReference type="NCBI Taxonomy" id="455344"/>
    <lineage>
        <taxon>Bacteria</taxon>
        <taxon>Bacillati</taxon>
        <taxon>Actinomycetota</taxon>
        <taxon>Actinomycetes</taxon>
        <taxon>Pseudonocardiales</taxon>
        <taxon>Pseudonocardiaceae</taxon>
        <taxon>Saccharopolyspora</taxon>
    </lineage>
</organism>
<dbReference type="InterPro" id="IPR016169">
    <property type="entry name" value="FAD-bd_PCMH_sub2"/>
</dbReference>
<dbReference type="GO" id="GO:0071949">
    <property type="term" value="F:FAD binding"/>
    <property type="evidence" value="ECO:0007669"/>
    <property type="project" value="InterPro"/>
</dbReference>
<proteinExistence type="predicted"/>
<dbReference type="Pfam" id="PF01565">
    <property type="entry name" value="FAD_binding_4"/>
    <property type="match status" value="1"/>
</dbReference>
<protein>
    <submittedName>
        <fullName evidence="6">Glycolate oxidase</fullName>
        <ecNumber evidence="6">1.1.3.15</ecNumber>
    </submittedName>
</protein>
<evidence type="ECO:0000313" key="7">
    <source>
        <dbReference type="Proteomes" id="UP000580474"/>
    </source>
</evidence>
<evidence type="ECO:0000259" key="5">
    <source>
        <dbReference type="PROSITE" id="PS51387"/>
    </source>
</evidence>
<name>A0A840NII1_9PSEU</name>
<dbReference type="Gene3D" id="1.10.45.10">
    <property type="entry name" value="Vanillyl-alcohol Oxidase, Chain A, domain 4"/>
    <property type="match status" value="1"/>
</dbReference>
<keyword evidence="4 6" id="KW-0560">Oxidoreductase</keyword>
<dbReference type="GO" id="GO:0003973">
    <property type="term" value="F:(S)-2-hydroxy-acid oxidase activity"/>
    <property type="evidence" value="ECO:0007669"/>
    <property type="project" value="UniProtKB-EC"/>
</dbReference>
<dbReference type="InterPro" id="IPR016164">
    <property type="entry name" value="FAD-linked_Oxase-like_C"/>
</dbReference>
<dbReference type="EC" id="1.1.3.15" evidence="6"/>
<dbReference type="InterPro" id="IPR036318">
    <property type="entry name" value="FAD-bd_PCMH-like_sf"/>
</dbReference>
<keyword evidence="3" id="KW-0274">FAD</keyword>
<dbReference type="PROSITE" id="PS51387">
    <property type="entry name" value="FAD_PCMH"/>
    <property type="match status" value="1"/>
</dbReference>
<dbReference type="PANTHER" id="PTHR42934:SF1">
    <property type="entry name" value="GLYCOLATE OXIDASE SUBUNIT GLCD"/>
    <property type="match status" value="1"/>
</dbReference>
<evidence type="ECO:0000256" key="3">
    <source>
        <dbReference type="ARBA" id="ARBA00022827"/>
    </source>
</evidence>
<dbReference type="InterPro" id="IPR016171">
    <property type="entry name" value="Vanillyl_alc_oxidase_C-sub2"/>
</dbReference>
<dbReference type="RefSeq" id="WP_184482172.1">
    <property type="nucleotide sequence ID" value="NZ_JACHIV010000001.1"/>
</dbReference>
<dbReference type="Pfam" id="PF02913">
    <property type="entry name" value="FAD-oxidase_C"/>
    <property type="match status" value="1"/>
</dbReference>
<keyword evidence="2" id="KW-0285">Flavoprotein</keyword>
<dbReference type="InterPro" id="IPR016166">
    <property type="entry name" value="FAD-bd_PCMH"/>
</dbReference>
<reference evidence="6 7" key="1">
    <citation type="submission" date="2020-08" db="EMBL/GenBank/DDBJ databases">
        <title>Sequencing the genomes of 1000 actinobacteria strains.</title>
        <authorList>
            <person name="Klenk H.-P."/>
        </authorList>
    </citation>
    <scope>NUCLEOTIDE SEQUENCE [LARGE SCALE GENOMIC DNA]</scope>
    <source>
        <strain evidence="6 7">DSM 45582</strain>
    </source>
</reference>
<comment type="cofactor">
    <cofactor evidence="1">
        <name>FAD</name>
        <dbReference type="ChEBI" id="CHEBI:57692"/>
    </cofactor>
</comment>
<dbReference type="PANTHER" id="PTHR42934">
    <property type="entry name" value="GLYCOLATE OXIDASE SUBUNIT GLCD"/>
    <property type="match status" value="1"/>
</dbReference>
<comment type="caution">
    <text evidence="6">The sequence shown here is derived from an EMBL/GenBank/DDBJ whole genome shotgun (WGS) entry which is preliminary data.</text>
</comment>
<sequence length="496" mass="52112">MSSTGITAVPGADLDRLVRRIRDVLPENAVITDPQRRRTYECDGLASYRVVPALVVLPENTEQVQHVVAACAEQQVPFVARGSGTGLSGGALPHSEGVLIVTSKMRRILEVDVANQRAVVEPGVINLDVTGAAAPHGYYFAPDPSSQQVCSVGGNVAENSGGAHCLKYGFTTHHILGLQVVTPDGELVELGGTAREAPGYDLLGAFIGSEGTLGVVTRITVRLLRKPEVVQTLLAGFASTDDAGAAVSAIISAGVTPAAIEMMDALAIEAAEQAVHCGYPDGAGAVLVVELDGPAAEVEHTFAEVRRHCDEHGAFEIRVAADDHERAMIWKGRKSAFAAVGRISPDYIVQDGVIPRTALPEVLGRIARLSADSGVRVANVFHAGDGNLHPLVLFDDAERGAAERAEAVSGAILDLCIEHGGSITGEHGVGTDKVKYMGRMFTDDDLDTMQLVRCAFDPAGICNPGKVFPTPRLCGEVPGPRRGVHPLTEAGLADQF</sequence>
<keyword evidence="7" id="KW-1185">Reference proteome</keyword>
<dbReference type="InterPro" id="IPR006094">
    <property type="entry name" value="Oxid_FAD_bind_N"/>
</dbReference>
<feature type="domain" description="FAD-binding PCMH-type" evidence="5">
    <location>
        <begin position="48"/>
        <end position="226"/>
    </location>
</feature>
<evidence type="ECO:0000256" key="2">
    <source>
        <dbReference type="ARBA" id="ARBA00022630"/>
    </source>
</evidence>
<dbReference type="Proteomes" id="UP000580474">
    <property type="component" value="Unassembled WGS sequence"/>
</dbReference>
<dbReference type="EMBL" id="JACHIV010000001">
    <property type="protein sequence ID" value="MBB5071670.1"/>
    <property type="molecule type" value="Genomic_DNA"/>
</dbReference>
<accession>A0A840NII1</accession>
<evidence type="ECO:0000256" key="4">
    <source>
        <dbReference type="ARBA" id="ARBA00023002"/>
    </source>
</evidence>
<evidence type="ECO:0000313" key="6">
    <source>
        <dbReference type="EMBL" id="MBB5071670.1"/>
    </source>
</evidence>
<dbReference type="AlphaFoldDB" id="A0A840NII1"/>
<dbReference type="Gene3D" id="3.30.465.10">
    <property type="match status" value="1"/>
</dbReference>
<gene>
    <name evidence="6" type="ORF">BJ969_004758</name>
</gene>
<dbReference type="SUPFAM" id="SSF55103">
    <property type="entry name" value="FAD-linked oxidases, C-terminal domain"/>
    <property type="match status" value="1"/>
</dbReference>
<dbReference type="InterPro" id="IPR051914">
    <property type="entry name" value="FAD-linked_OxidoTrans_Type4"/>
</dbReference>
<evidence type="ECO:0000256" key="1">
    <source>
        <dbReference type="ARBA" id="ARBA00001974"/>
    </source>
</evidence>
<dbReference type="SUPFAM" id="SSF56176">
    <property type="entry name" value="FAD-binding/transporter-associated domain-like"/>
    <property type="match status" value="1"/>
</dbReference>
<dbReference type="InterPro" id="IPR004113">
    <property type="entry name" value="FAD-bd_oxidored_4_C"/>
</dbReference>